<comment type="caution">
    <text evidence="2">The sequence shown here is derived from an EMBL/GenBank/DDBJ whole genome shotgun (WGS) entry which is preliminary data.</text>
</comment>
<protein>
    <submittedName>
        <fullName evidence="2">Uncharacterized protein</fullName>
    </submittedName>
</protein>
<reference evidence="2 3" key="1">
    <citation type="submission" date="2023-04" db="EMBL/GenBank/DDBJ databases">
        <title>Luteimonas endophyticus RD2P54.</title>
        <authorList>
            <person name="Sun J.-Q."/>
        </authorList>
    </citation>
    <scope>NUCLEOTIDE SEQUENCE [LARGE SCALE GENOMIC DNA]</scope>
    <source>
        <strain evidence="2 3">RD2P54</strain>
    </source>
</reference>
<keyword evidence="3" id="KW-1185">Reference proteome</keyword>
<accession>A0ABT6JC37</accession>
<dbReference type="EMBL" id="JARXRM010000044">
    <property type="protein sequence ID" value="MDH5824329.1"/>
    <property type="molecule type" value="Genomic_DNA"/>
</dbReference>
<evidence type="ECO:0000256" key="1">
    <source>
        <dbReference type="SAM" id="MobiDB-lite"/>
    </source>
</evidence>
<dbReference type="Proteomes" id="UP001156940">
    <property type="component" value="Unassembled WGS sequence"/>
</dbReference>
<name>A0ABT6JC37_9GAMM</name>
<dbReference type="RefSeq" id="WP_280575640.1">
    <property type="nucleotide sequence ID" value="NZ_JARXRM010000044.1"/>
</dbReference>
<proteinExistence type="predicted"/>
<feature type="region of interest" description="Disordered" evidence="1">
    <location>
        <begin position="65"/>
        <end position="91"/>
    </location>
</feature>
<evidence type="ECO:0000313" key="3">
    <source>
        <dbReference type="Proteomes" id="UP001156940"/>
    </source>
</evidence>
<organism evidence="2 3">
    <name type="scientific">Luteimonas endophytica</name>
    <dbReference type="NCBI Taxonomy" id="3042023"/>
    <lineage>
        <taxon>Bacteria</taxon>
        <taxon>Pseudomonadati</taxon>
        <taxon>Pseudomonadota</taxon>
        <taxon>Gammaproteobacteria</taxon>
        <taxon>Lysobacterales</taxon>
        <taxon>Lysobacteraceae</taxon>
        <taxon>Luteimonas</taxon>
    </lineage>
</organism>
<sequence>MNKLMYSRLELPAITGQSLSNVDRAIACGDLATVVVGRKRFATPAAAQKWLTFLASESDAGRPVRYMARDITQRRTPERAKAERQRRRARA</sequence>
<evidence type="ECO:0000313" key="2">
    <source>
        <dbReference type="EMBL" id="MDH5824329.1"/>
    </source>
</evidence>
<gene>
    <name evidence="2" type="ORF">QFW77_15240</name>
</gene>
<feature type="compositionally biased region" description="Basic and acidic residues" evidence="1">
    <location>
        <begin position="65"/>
        <end position="83"/>
    </location>
</feature>